<protein>
    <submittedName>
        <fullName evidence="3">Family 55 glycoside hydrolase</fullName>
    </submittedName>
</protein>
<keyword evidence="4" id="KW-1185">Reference proteome</keyword>
<name>A0A9P9RCF7_FUSSL</name>
<dbReference type="InterPro" id="IPR024535">
    <property type="entry name" value="RHGA/B-epi-like_pectate_lyase"/>
</dbReference>
<dbReference type="GO" id="GO:0004650">
    <property type="term" value="F:polygalacturonase activity"/>
    <property type="evidence" value="ECO:0007669"/>
    <property type="project" value="InterPro"/>
</dbReference>
<dbReference type="InterPro" id="IPR012334">
    <property type="entry name" value="Pectin_lyas_fold"/>
</dbReference>
<accession>A0A9P9RCF7</accession>
<dbReference type="EMBL" id="JAGTJS010000003">
    <property type="protein sequence ID" value="KAH7272965.1"/>
    <property type="molecule type" value="Genomic_DNA"/>
</dbReference>
<dbReference type="Pfam" id="PF12708">
    <property type="entry name" value="Pect-lyase_RHGA_epim"/>
    <property type="match status" value="2"/>
</dbReference>
<dbReference type="PANTHER" id="PTHR33928:SF2">
    <property type="entry name" value="PECTATE LYASE SUPERFAMILY PROTEIN DOMAIN-CONTAINING PROTEIN-RELATED"/>
    <property type="match status" value="1"/>
</dbReference>
<dbReference type="PANTHER" id="PTHR33928">
    <property type="entry name" value="POLYGALACTURONASE QRT3"/>
    <property type="match status" value="1"/>
</dbReference>
<feature type="domain" description="Rhamnogalacturonase A/B/Epimerase-like pectate lyase" evidence="2">
    <location>
        <begin position="489"/>
        <end position="547"/>
    </location>
</feature>
<keyword evidence="1" id="KW-0472">Membrane</keyword>
<feature type="transmembrane region" description="Helical" evidence="1">
    <location>
        <begin position="53"/>
        <end position="75"/>
    </location>
</feature>
<dbReference type="OrthoDB" id="1046782at2759"/>
<dbReference type="Gene3D" id="2.160.20.10">
    <property type="entry name" value="Single-stranded right-handed beta-helix, Pectin lyase-like"/>
    <property type="match status" value="2"/>
</dbReference>
<evidence type="ECO:0000313" key="3">
    <source>
        <dbReference type="EMBL" id="KAH7272965.1"/>
    </source>
</evidence>
<dbReference type="InterPro" id="IPR039279">
    <property type="entry name" value="QRT3-like"/>
</dbReference>
<keyword evidence="1" id="KW-1133">Transmembrane helix</keyword>
<evidence type="ECO:0000313" key="4">
    <source>
        <dbReference type="Proteomes" id="UP000736672"/>
    </source>
</evidence>
<proteinExistence type="predicted"/>
<reference evidence="3" key="1">
    <citation type="journal article" date="2021" name="Nat. Commun.">
        <title>Genetic determinants of endophytism in the Arabidopsis root mycobiome.</title>
        <authorList>
            <person name="Mesny F."/>
            <person name="Miyauchi S."/>
            <person name="Thiergart T."/>
            <person name="Pickel B."/>
            <person name="Atanasova L."/>
            <person name="Karlsson M."/>
            <person name="Huettel B."/>
            <person name="Barry K.W."/>
            <person name="Haridas S."/>
            <person name="Chen C."/>
            <person name="Bauer D."/>
            <person name="Andreopoulos W."/>
            <person name="Pangilinan J."/>
            <person name="LaButti K."/>
            <person name="Riley R."/>
            <person name="Lipzen A."/>
            <person name="Clum A."/>
            <person name="Drula E."/>
            <person name="Henrissat B."/>
            <person name="Kohler A."/>
            <person name="Grigoriev I.V."/>
            <person name="Martin F.M."/>
            <person name="Hacquard S."/>
        </authorList>
    </citation>
    <scope>NUCLEOTIDE SEQUENCE</scope>
    <source>
        <strain evidence="3">FSSC 5 MPI-SDFR-AT-0091</strain>
    </source>
</reference>
<dbReference type="Proteomes" id="UP000736672">
    <property type="component" value="Unassembled WGS sequence"/>
</dbReference>
<dbReference type="SUPFAM" id="SSF51126">
    <property type="entry name" value="Pectin lyase-like"/>
    <property type="match status" value="2"/>
</dbReference>
<organism evidence="3 4">
    <name type="scientific">Fusarium solani</name>
    <name type="common">Filamentous fungus</name>
    <dbReference type="NCBI Taxonomy" id="169388"/>
    <lineage>
        <taxon>Eukaryota</taxon>
        <taxon>Fungi</taxon>
        <taxon>Dikarya</taxon>
        <taxon>Ascomycota</taxon>
        <taxon>Pezizomycotina</taxon>
        <taxon>Sordariomycetes</taxon>
        <taxon>Hypocreomycetidae</taxon>
        <taxon>Hypocreales</taxon>
        <taxon>Nectriaceae</taxon>
        <taxon>Fusarium</taxon>
        <taxon>Fusarium solani species complex</taxon>
    </lineage>
</organism>
<evidence type="ECO:0000256" key="1">
    <source>
        <dbReference type="SAM" id="Phobius"/>
    </source>
</evidence>
<dbReference type="InterPro" id="IPR011050">
    <property type="entry name" value="Pectin_lyase_fold/virulence"/>
</dbReference>
<gene>
    <name evidence="3" type="ORF">B0J15DRAFT_521809</name>
</gene>
<dbReference type="AlphaFoldDB" id="A0A9P9RCF7"/>
<keyword evidence="3" id="KW-0378">Hydrolase</keyword>
<dbReference type="FunFam" id="2.160.20.10:FF:000023">
    <property type="entry name" value="Exo-beta-1,3-glucanase Exg0"/>
    <property type="match status" value="1"/>
</dbReference>
<keyword evidence="1" id="KW-0812">Transmembrane</keyword>
<comment type="caution">
    <text evidence="3">The sequence shown here is derived from an EMBL/GenBank/DDBJ whole genome shotgun (WGS) entry which is preliminary data.</text>
</comment>
<feature type="domain" description="Rhamnogalacturonase A/B/Epimerase-like pectate lyase" evidence="2">
    <location>
        <begin position="139"/>
        <end position="363"/>
    </location>
</feature>
<dbReference type="CDD" id="cd23668">
    <property type="entry name" value="GH55_beta13glucanase-like"/>
    <property type="match status" value="1"/>
</dbReference>
<evidence type="ECO:0000259" key="2">
    <source>
        <dbReference type="Pfam" id="PF12708"/>
    </source>
</evidence>
<sequence length="859" mass="92654">MDGSTSRMPSVYQDYYGIPAHDPVDDNNAKPFAGTSPPFSLDRQTPQATPFSWFYMVIMGLSTIVTASLLALRLFSLPVSAAPQVPAPSAAVPQVPAPSAAVPVAAPEYGVSAADSWWLASIERQGAVAYGGSADYKIFRNVKDYGAKGDGTTDDTEAINAAFSDGNRCGYGCDSSTVRPALVYFPPGTYVVSKPILPYYYTHMVGDVQSLPVLKAAANFAGMAVIDCDPYDDQGNNWHTNQNNFFRQIRNFKIDLTGMPKTSGTGVHWQVAQATSLQNIVFQMIEDKSEDNVQQGIFIDNGSGGFMTDLVFIGGKYGGFLGGQQFTARNMTFRNCNTAVYMNWNWVWTLNGLDIDGCNIGVDMTAGENIQNVGSILLLDSKISNTQVGVLTTYDPAQPGTNGTLVLDNVDMSSAVPIAVKNKGTEATVLAGNAKIDSWVQGRAYVGGNGEAVQDAQSPIQKPKVLLDSAGKVVTKSKPQYDNIPATQFVSVKSKGAKGDGVTDDTAAIQAVFDGITEGQIVYFDHGAYVITDTVKVPKNIKIVGEIWPLIMAGGDKNFKDQANPKPVWQIGQEGDVGNVEIQDLMFETLGPQPGAILMEFNVAGETPGSAGLFDVHFRVAGSAGTKLQSDTCKKTPEVKTEPNPECVGAFMLMHVTKQASIYMENTWLWVADHELDLADHSQINIYNGRGILIESTKGAWLWGTASEHNVLYNYQLKSASNVYMSLIQTETAYMQGNPDATVPFTVNANFYDPDFTASCTGDSTKCARTWGVRAIDSKDIFIFGGGLYSFFDNYDQECVPLNNCQDNMISLESSQVHLYGISTKASINMVTVDGKSAMLDADNRNNFCAAIALFSSSA</sequence>